<feature type="chain" id="PRO_5043831291" evidence="3">
    <location>
        <begin position="22"/>
        <end position="856"/>
    </location>
</feature>
<evidence type="ECO:0000313" key="5">
    <source>
        <dbReference type="EMBL" id="GFS15364.1"/>
    </source>
</evidence>
<dbReference type="EMBL" id="BMAT01006586">
    <property type="protein sequence ID" value="GFS15364.1"/>
    <property type="molecule type" value="Genomic_DNA"/>
</dbReference>
<dbReference type="PROSITE" id="PS50958">
    <property type="entry name" value="SMB_2"/>
    <property type="match status" value="1"/>
</dbReference>
<accession>A0AAV4IY29</accession>
<dbReference type="GO" id="GO:0003743">
    <property type="term" value="F:translation initiation factor activity"/>
    <property type="evidence" value="ECO:0007669"/>
    <property type="project" value="UniProtKB-KW"/>
</dbReference>
<dbReference type="Pfam" id="PF01033">
    <property type="entry name" value="Somatomedin_B"/>
    <property type="match status" value="1"/>
</dbReference>
<proteinExistence type="predicted"/>
<feature type="domain" description="SMB" evidence="4">
    <location>
        <begin position="134"/>
        <end position="180"/>
    </location>
</feature>
<evidence type="ECO:0000313" key="6">
    <source>
        <dbReference type="Proteomes" id="UP000762676"/>
    </source>
</evidence>
<keyword evidence="5" id="KW-0396">Initiation factor</keyword>
<keyword evidence="5" id="KW-0648">Protein biosynthesis</keyword>
<evidence type="ECO:0000256" key="3">
    <source>
        <dbReference type="SAM" id="SignalP"/>
    </source>
</evidence>
<sequence>MIRWFGFVFVFFATFVLKTLGTTAHDVSTSSNLLSPENLSLHHPEPVHGPENSTPETNVPTVPPIIRFAKSSATSTHSTLSTWPPLTSESSTPPSNMTMIQQFCKLRPDGWAKQEGKCDLGLPDQESDSAFWQSRHMCINRCGKAQVYGEVDSECNCDAACVVYGDCCEDMATTCATLYTAALASFGPNISPEVACSNNYDSVVINCGSKSRPGFLSRLPGSMENEPENTSEKVGEPGKQQNNLKSLRYYVGSFNSFFVYDHFLKVVLKNQEAFSACKFANSWPQFLSKTRSFSCPDSYSPSGTISAREILTTCMNLYVSDSHTGINRRCISKRAIVCACWDGSLYFIPLHQACMGITATQKKRLSMSATSWDKKDYNLLYPYDLGDCNIITPKFSTAVPRVILGPSSVWTMAVLPVAFPTNKKRQAASSSNGMHNEDINRRLDNASATNYLKRKTLFVIKNVSQYQEAPAATELQGPGDIIQLADSQLSINYVVELTNTLETRLRCQRLQVTLSHCQLEECAEGAVIMYEPKAGRGFGGHSCVVPVQGSVVNTLTDQPATLCTCLRVISALRALKIWHVTIISRESCVFRLRKVEELRFGSRHRKVVTNRLVISASAHGMEVATEKSKVLVNSVTSTNFNTTINGKPLSESPKQANVCGVKCRAWLVHKSPLLATVKRRKLAWFGHMTRHDGLCKTTVQGAVEGSRRRGRQKKSWLDNVKEWTKMTLPDLMIQGILYFNILFRQPEYSGTDGYVIKPYRYYQLEDLNELNGPPPVGPPLPIPPHTMSKLWDHMLRSSGTCLGNVDLGQEYPTTGSERSYQSVRVVRLTSCSSVSKEDILIGNGLSGNPCEAFGTY</sequence>
<feature type="region of interest" description="Disordered" evidence="2">
    <location>
        <begin position="218"/>
        <end position="240"/>
    </location>
</feature>
<protein>
    <submittedName>
        <fullName evidence="5">Eukaryotic translation initiation factor 3 subunit F</fullName>
    </submittedName>
</protein>
<dbReference type="InterPro" id="IPR001212">
    <property type="entry name" value="Somatomedin_B_dom"/>
</dbReference>
<dbReference type="AlphaFoldDB" id="A0AAV4IY29"/>
<keyword evidence="6" id="KW-1185">Reference proteome</keyword>
<name>A0AAV4IY29_9GAST</name>
<dbReference type="InterPro" id="IPR036024">
    <property type="entry name" value="Somatomedin_B-like_dom_sf"/>
</dbReference>
<evidence type="ECO:0000256" key="2">
    <source>
        <dbReference type="SAM" id="MobiDB-lite"/>
    </source>
</evidence>
<dbReference type="SUPFAM" id="SSF90188">
    <property type="entry name" value="Somatomedin B domain"/>
    <property type="match status" value="1"/>
</dbReference>
<dbReference type="Gene3D" id="4.10.410.20">
    <property type="match status" value="1"/>
</dbReference>
<organism evidence="5 6">
    <name type="scientific">Elysia marginata</name>
    <dbReference type="NCBI Taxonomy" id="1093978"/>
    <lineage>
        <taxon>Eukaryota</taxon>
        <taxon>Metazoa</taxon>
        <taxon>Spiralia</taxon>
        <taxon>Lophotrochozoa</taxon>
        <taxon>Mollusca</taxon>
        <taxon>Gastropoda</taxon>
        <taxon>Heterobranchia</taxon>
        <taxon>Euthyneura</taxon>
        <taxon>Panpulmonata</taxon>
        <taxon>Sacoglossa</taxon>
        <taxon>Placobranchoidea</taxon>
        <taxon>Plakobranchidae</taxon>
        <taxon>Elysia</taxon>
    </lineage>
</organism>
<dbReference type="Proteomes" id="UP000762676">
    <property type="component" value="Unassembled WGS sequence"/>
</dbReference>
<feature type="region of interest" description="Disordered" evidence="2">
    <location>
        <begin position="36"/>
        <end position="58"/>
    </location>
</feature>
<evidence type="ECO:0000259" key="4">
    <source>
        <dbReference type="PROSITE" id="PS50958"/>
    </source>
</evidence>
<feature type="signal peptide" evidence="3">
    <location>
        <begin position="1"/>
        <end position="21"/>
    </location>
</feature>
<evidence type="ECO:0000256" key="1">
    <source>
        <dbReference type="ARBA" id="ARBA00023157"/>
    </source>
</evidence>
<keyword evidence="1" id="KW-1015">Disulfide bond</keyword>
<keyword evidence="3" id="KW-0732">Signal</keyword>
<gene>
    <name evidence="5" type="ORF">ElyMa_003185000</name>
</gene>
<reference evidence="5 6" key="1">
    <citation type="journal article" date="2021" name="Elife">
        <title>Chloroplast acquisition without the gene transfer in kleptoplastic sea slugs, Plakobranchus ocellatus.</title>
        <authorList>
            <person name="Maeda T."/>
            <person name="Takahashi S."/>
            <person name="Yoshida T."/>
            <person name="Shimamura S."/>
            <person name="Takaki Y."/>
            <person name="Nagai Y."/>
            <person name="Toyoda A."/>
            <person name="Suzuki Y."/>
            <person name="Arimoto A."/>
            <person name="Ishii H."/>
            <person name="Satoh N."/>
            <person name="Nishiyama T."/>
            <person name="Hasebe M."/>
            <person name="Maruyama T."/>
            <person name="Minagawa J."/>
            <person name="Obokata J."/>
            <person name="Shigenobu S."/>
        </authorList>
    </citation>
    <scope>NUCLEOTIDE SEQUENCE [LARGE SCALE GENOMIC DNA]</scope>
</reference>
<comment type="caution">
    <text evidence="5">The sequence shown here is derived from an EMBL/GenBank/DDBJ whole genome shotgun (WGS) entry which is preliminary data.</text>
</comment>